<keyword evidence="3" id="KW-1185">Reference proteome</keyword>
<dbReference type="SMART" id="SM00267">
    <property type="entry name" value="GGDEF"/>
    <property type="match status" value="1"/>
</dbReference>
<evidence type="ECO:0000313" key="3">
    <source>
        <dbReference type="Proteomes" id="UP000789359"/>
    </source>
</evidence>
<dbReference type="InterPro" id="IPR029787">
    <property type="entry name" value="Nucleotide_cyclase"/>
</dbReference>
<protein>
    <recommendedName>
        <fullName evidence="1">GGDEF domain-containing protein</fullName>
    </recommendedName>
</protein>
<dbReference type="InterPro" id="IPR000160">
    <property type="entry name" value="GGDEF_dom"/>
</dbReference>
<dbReference type="Proteomes" id="UP000789359">
    <property type="component" value="Unassembled WGS sequence"/>
</dbReference>
<dbReference type="SUPFAM" id="SSF55073">
    <property type="entry name" value="Nucleotide cyclase"/>
    <property type="match status" value="1"/>
</dbReference>
<dbReference type="Gene3D" id="3.30.70.270">
    <property type="match status" value="1"/>
</dbReference>
<evidence type="ECO:0000259" key="1">
    <source>
        <dbReference type="PROSITE" id="PS50887"/>
    </source>
</evidence>
<dbReference type="EMBL" id="CAJHOE010000002">
    <property type="protein sequence ID" value="CAD7287956.1"/>
    <property type="molecule type" value="Genomic_DNA"/>
</dbReference>
<evidence type="ECO:0000313" key="2">
    <source>
        <dbReference type="EMBL" id="CAD7287956.1"/>
    </source>
</evidence>
<gene>
    <name evidence="2" type="ORF">LMG8286_01032</name>
</gene>
<feature type="domain" description="GGDEF" evidence="1">
    <location>
        <begin position="219"/>
        <end position="347"/>
    </location>
</feature>
<proteinExistence type="predicted"/>
<name>A0ABM8Q586_9BACT</name>
<dbReference type="NCBIfam" id="TIGR00254">
    <property type="entry name" value="GGDEF"/>
    <property type="match status" value="1"/>
</dbReference>
<dbReference type="InterPro" id="IPR043128">
    <property type="entry name" value="Rev_trsase/Diguanyl_cyclase"/>
</dbReference>
<dbReference type="PROSITE" id="PS50887">
    <property type="entry name" value="GGDEF"/>
    <property type="match status" value="1"/>
</dbReference>
<organism evidence="2 3">
    <name type="scientific">Campylobacter suis</name>
    <dbReference type="NCBI Taxonomy" id="2790657"/>
    <lineage>
        <taxon>Bacteria</taxon>
        <taxon>Pseudomonadati</taxon>
        <taxon>Campylobacterota</taxon>
        <taxon>Epsilonproteobacteria</taxon>
        <taxon>Campylobacterales</taxon>
        <taxon>Campylobacteraceae</taxon>
        <taxon>Campylobacter</taxon>
    </lineage>
</organism>
<accession>A0ABM8Q586</accession>
<reference evidence="2 3" key="1">
    <citation type="submission" date="2020-11" db="EMBL/GenBank/DDBJ databases">
        <authorList>
            <person name="Peeters C."/>
        </authorList>
    </citation>
    <scope>NUCLEOTIDE SEQUENCE [LARGE SCALE GENOMIC DNA]</scope>
    <source>
        <strain evidence="2 3">LMG 8286</strain>
    </source>
</reference>
<dbReference type="RefSeq" id="WP_230056802.1">
    <property type="nucleotide sequence ID" value="NZ_CAJHOE010000002.1"/>
</dbReference>
<dbReference type="Pfam" id="PF00990">
    <property type="entry name" value="GGDEF"/>
    <property type="match status" value="1"/>
</dbReference>
<sequence length="347" mass="39301">MVKIDSSKRRENVRITGDSLHIGSQKEQENNIFEFSQSVLNELNQNNIPSIPSNYSIYFDKLLDERGDDFRQKLGSALDFYAEDSVSMQHDGQIYIEKEIKHSFGQIKSMLQAVALIYKNLALMKGIAKKHLSTLQSNTDILATQNVISTFNEDLLKLSVLMDKHVDVIKINYEEIGRIFKNIEEQAVYDSVFDVYNKRFLLGAMQTEIDSVKRYGYKSSFMLLRPSVMSFSGMQNLSEKSTMLKTLANTLQKTSRQSDIIAHYGDGVFAIIMKHTDISGAKLASNRILKLLSNINVKQNDQEISLEVQMVANSLTKQKSMEEALSEAIDTLENNPTASEPIIMEAE</sequence>
<comment type="caution">
    <text evidence="2">The sequence shown here is derived from an EMBL/GenBank/DDBJ whole genome shotgun (WGS) entry which is preliminary data.</text>
</comment>